<sequence>MEDQILEGLAYALPALITGGVAYLILSRFIEQDNSEKKFQALVEKKRESLPIKLQAYERLLLFCERINPTKLLTRVKPIGDDTNNYLQLLIANIEQEFEHNLVQQLYVSEDSWKAILAAKLGIIAKFRKSAETAETAKDFRENILIDYSQSENPTQTSITFLKQEVKKLI</sequence>
<protein>
    <submittedName>
        <fullName evidence="2">Uncharacterized protein</fullName>
    </submittedName>
</protein>
<evidence type="ECO:0000256" key="1">
    <source>
        <dbReference type="SAM" id="Phobius"/>
    </source>
</evidence>
<dbReference type="RefSeq" id="WP_150898869.1">
    <property type="nucleotide sequence ID" value="NZ_CBDCSN010000003.1"/>
</dbReference>
<dbReference type="OrthoDB" id="1493032at2"/>
<name>A0A7J5ARQ3_9FLAO</name>
<comment type="caution">
    <text evidence="2">The sequence shown here is derived from an EMBL/GenBank/DDBJ whole genome shotgun (WGS) entry which is preliminary data.</text>
</comment>
<organism evidence="2 3">
    <name type="scientific">Tenacibaculum aiptasiae</name>
    <dbReference type="NCBI Taxonomy" id="426481"/>
    <lineage>
        <taxon>Bacteria</taxon>
        <taxon>Pseudomonadati</taxon>
        <taxon>Bacteroidota</taxon>
        <taxon>Flavobacteriia</taxon>
        <taxon>Flavobacteriales</taxon>
        <taxon>Flavobacteriaceae</taxon>
        <taxon>Tenacibaculum</taxon>
    </lineage>
</organism>
<keyword evidence="1" id="KW-1133">Transmembrane helix</keyword>
<feature type="transmembrane region" description="Helical" evidence="1">
    <location>
        <begin position="12"/>
        <end position="30"/>
    </location>
</feature>
<keyword evidence="1" id="KW-0812">Transmembrane</keyword>
<keyword evidence="1" id="KW-0472">Membrane</keyword>
<dbReference type="Pfam" id="PF25589">
    <property type="entry name" value="DUF7935"/>
    <property type="match status" value="1"/>
</dbReference>
<dbReference type="Proteomes" id="UP000467305">
    <property type="component" value="Unassembled WGS sequence"/>
</dbReference>
<dbReference type="InterPro" id="IPR057695">
    <property type="entry name" value="DUF7935"/>
</dbReference>
<dbReference type="AlphaFoldDB" id="A0A7J5ARQ3"/>
<dbReference type="EMBL" id="WAAU01000008">
    <property type="protein sequence ID" value="KAB1159623.1"/>
    <property type="molecule type" value="Genomic_DNA"/>
</dbReference>
<accession>A0A7J5ARQ3</accession>
<proteinExistence type="predicted"/>
<evidence type="ECO:0000313" key="2">
    <source>
        <dbReference type="EMBL" id="KAB1159623.1"/>
    </source>
</evidence>
<reference evidence="2 3" key="1">
    <citation type="submission" date="2019-09" db="EMBL/GenBank/DDBJ databases">
        <authorList>
            <person name="Cao W.R."/>
        </authorList>
    </citation>
    <scope>NUCLEOTIDE SEQUENCE [LARGE SCALE GENOMIC DNA]</scope>
    <source>
        <strain evidence="3">a4</strain>
    </source>
</reference>
<gene>
    <name evidence="2" type="ORF">F7018_04755</name>
</gene>
<evidence type="ECO:0000313" key="3">
    <source>
        <dbReference type="Proteomes" id="UP000467305"/>
    </source>
</evidence>
<keyword evidence="3" id="KW-1185">Reference proteome</keyword>